<protein>
    <recommendedName>
        <fullName evidence="5">Periplasmic heavy metal sensor</fullName>
    </recommendedName>
</protein>
<dbReference type="EMBL" id="JAIOIU010000137">
    <property type="protein sequence ID" value="MBZ0160649.1"/>
    <property type="molecule type" value="Genomic_DNA"/>
</dbReference>
<dbReference type="Proteomes" id="UP001197609">
    <property type="component" value="Unassembled WGS sequence"/>
</dbReference>
<feature type="chain" id="PRO_5042522183" description="Periplasmic heavy metal sensor" evidence="2">
    <location>
        <begin position="35"/>
        <end position="205"/>
    </location>
</feature>
<feature type="signal peptide" evidence="2">
    <location>
        <begin position="1"/>
        <end position="34"/>
    </location>
</feature>
<evidence type="ECO:0000256" key="2">
    <source>
        <dbReference type="SAM" id="SignalP"/>
    </source>
</evidence>
<sequence length="205" mass="23526">MKHVQRQYSIQPWSVMVAAAGLFWLLGLASGAMAQPLAPTAPRSPGVPEGRRMIETIRIWKMTEALNLDEAQAAKLFPKLAQLEASRREFHQRQRVLRDELAELLRQRPLRDEDIRAKLDQLDRTEVDFRGQELAIRGGLRSILSPEQQARFALFEDRFETEMRRTIQDLRQRRRGLPPGSGQSVDSPSPRDRPQIPAEGESLRK</sequence>
<evidence type="ECO:0008006" key="5">
    <source>
        <dbReference type="Google" id="ProtNLM"/>
    </source>
</evidence>
<dbReference type="AlphaFoldDB" id="A0AAJ1ETZ5"/>
<name>A0AAJ1ETZ5_9BACT</name>
<gene>
    <name evidence="3" type="ORF">K8G79_11025</name>
</gene>
<proteinExistence type="predicted"/>
<feature type="region of interest" description="Disordered" evidence="1">
    <location>
        <begin position="168"/>
        <end position="205"/>
    </location>
</feature>
<evidence type="ECO:0000313" key="4">
    <source>
        <dbReference type="Proteomes" id="UP001197609"/>
    </source>
</evidence>
<evidence type="ECO:0000256" key="1">
    <source>
        <dbReference type="SAM" id="MobiDB-lite"/>
    </source>
</evidence>
<reference evidence="3 4" key="1">
    <citation type="journal article" date="2021" name="bioRxiv">
        <title>Unraveling nitrogen, sulfur and carbon metabolic pathways and microbial community transcriptional responses to substrate deprivation and toxicity stresses in a bioreactor mimicking anoxic brackish coastal sediment conditions.</title>
        <authorList>
            <person name="Martins P.D."/>
            <person name="Echeveste M.J."/>
            <person name="Arshad A."/>
            <person name="Kurth J."/>
            <person name="Ouboter H."/>
            <person name="Jetten M.S.M."/>
            <person name="Welte C.U."/>
        </authorList>
    </citation>
    <scope>NUCLEOTIDE SEQUENCE [LARGE SCALE GENOMIC DNA]</scope>
    <source>
        <strain evidence="3">MAG_38</strain>
    </source>
</reference>
<evidence type="ECO:0000313" key="3">
    <source>
        <dbReference type="EMBL" id="MBZ0160649.1"/>
    </source>
</evidence>
<keyword evidence="2" id="KW-0732">Signal</keyword>
<comment type="caution">
    <text evidence="3">The sequence shown here is derived from an EMBL/GenBank/DDBJ whole genome shotgun (WGS) entry which is preliminary data.</text>
</comment>
<dbReference type="Gene3D" id="1.20.120.1490">
    <property type="match status" value="1"/>
</dbReference>
<accession>A0AAJ1ETZ5</accession>
<organism evidence="3 4">
    <name type="scientific">Candidatus Methylomirabilis tolerans</name>
    <dbReference type="NCBI Taxonomy" id="3123416"/>
    <lineage>
        <taxon>Bacteria</taxon>
        <taxon>Candidatus Methylomirabilota</taxon>
        <taxon>Candidatus Methylomirabilia</taxon>
        <taxon>Candidatus Methylomirabilales</taxon>
        <taxon>Candidatus Methylomirabilaceae</taxon>
        <taxon>Candidatus Methylomirabilis</taxon>
    </lineage>
</organism>